<sequence length="351" mass="39437">MPIASQFQGRLPPDPIELGSGASRMPNTLESNAMSIGHCRFRWFFISTVLLISSVAWAQPSVDVLNDAYDRLVALDEATLSLPRKDRLQRLADAYNAAFAPVLDSPRLADVPRAGLETLSRASQRLAYYTDDERYLQQMIEVMEAFGDTAGPDVLKRYHQTLVQFRRFADADQLAGAHPGIEFEPVPDVVRAGPTVRPNAYAIDQGKRRLREIQIPLRGDILVVVVHPHCRFSVRAMDDLRHHPLLQGVHLVWLAPVGLRLDYEVLEAWNKTHTDQSIVLARHTADWSMINSWGTPTFYLMHDGKMVANFSGWPHEGNWLELRALLGKRSDGRIELAATAHNDAGQSRPVK</sequence>
<dbReference type="Proteomes" id="UP000000420">
    <property type="component" value="Chromosome"/>
</dbReference>
<reference evidence="2 3" key="1">
    <citation type="journal article" date="2005" name="Genome Res.">
        <title>Comparative and functional genomic analyses of the pathogenicity of phytopathogen Xanthomonas campestris pv. campestris.</title>
        <authorList>
            <person name="Qian W."/>
            <person name="Jia Y."/>
            <person name="Ren S.X."/>
            <person name="He Y.Q."/>
            <person name="Feng J.X."/>
            <person name="Lu L.F."/>
            <person name="Sun Q."/>
            <person name="Ying G."/>
            <person name="Tang D.J."/>
            <person name="Tang H."/>
            <person name="Wu W."/>
            <person name="Hao P."/>
            <person name="Wang L."/>
            <person name="Jiang B.L."/>
            <person name="Zeng S."/>
            <person name="Gu W.Y."/>
            <person name="Lu G."/>
            <person name="Rong L."/>
            <person name="Tian Y."/>
            <person name="Yao Z."/>
            <person name="Fu G."/>
            <person name="Chen B."/>
            <person name="Fang R."/>
            <person name="Qiang B."/>
            <person name="Chen Z."/>
            <person name="Zhao G.P."/>
            <person name="Tang J.L."/>
            <person name="He C."/>
        </authorList>
    </citation>
    <scope>NUCLEOTIDE SEQUENCE [LARGE SCALE GENOMIC DNA]</scope>
    <source>
        <strain evidence="2 3">8004</strain>
    </source>
</reference>
<proteinExistence type="predicted"/>
<evidence type="ECO:0008006" key="4">
    <source>
        <dbReference type="Google" id="ProtNLM"/>
    </source>
</evidence>
<dbReference type="AlphaFoldDB" id="A0A0H2X446"/>
<feature type="region of interest" description="Disordered" evidence="1">
    <location>
        <begin position="1"/>
        <end position="23"/>
    </location>
</feature>
<evidence type="ECO:0000313" key="2">
    <source>
        <dbReference type="EMBL" id="AAY47736.1"/>
    </source>
</evidence>
<accession>A0A0H2X446</accession>
<evidence type="ECO:0000313" key="3">
    <source>
        <dbReference type="Proteomes" id="UP000000420"/>
    </source>
</evidence>
<evidence type="ECO:0000256" key="1">
    <source>
        <dbReference type="SAM" id="MobiDB-lite"/>
    </source>
</evidence>
<dbReference type="HOGENOM" id="CLU_874216_0_0_6"/>
<dbReference type="KEGG" id="xcb:XC_0657"/>
<organism evidence="2 3">
    <name type="scientific">Xanthomonas campestris pv. campestris (strain 8004)</name>
    <dbReference type="NCBI Taxonomy" id="314565"/>
    <lineage>
        <taxon>Bacteria</taxon>
        <taxon>Pseudomonadati</taxon>
        <taxon>Pseudomonadota</taxon>
        <taxon>Gammaproteobacteria</taxon>
        <taxon>Lysobacterales</taxon>
        <taxon>Lysobacteraceae</taxon>
        <taxon>Xanthomonas</taxon>
    </lineage>
</organism>
<name>A0A0H2X446_XANC8</name>
<dbReference type="EMBL" id="CP000050">
    <property type="protein sequence ID" value="AAY47736.1"/>
    <property type="molecule type" value="Genomic_DNA"/>
</dbReference>
<gene>
    <name evidence="2" type="ordered locus">XC_0657</name>
</gene>
<protein>
    <recommendedName>
        <fullName evidence="4">Thioredoxin domain-containing protein</fullName>
    </recommendedName>
</protein>